<dbReference type="OrthoDB" id="2874359at2"/>
<organism evidence="2 3">
    <name type="scientific">Salibacterium salarium</name>
    <dbReference type="NCBI Taxonomy" id="284579"/>
    <lineage>
        <taxon>Bacteria</taxon>
        <taxon>Bacillati</taxon>
        <taxon>Bacillota</taxon>
        <taxon>Bacilli</taxon>
        <taxon>Bacillales</taxon>
        <taxon>Bacillaceae</taxon>
    </lineage>
</organism>
<name>A0A428N903_9BACI</name>
<dbReference type="RefSeq" id="WP_125554368.1">
    <property type="nucleotide sequence ID" value="NZ_RBVX01000002.1"/>
</dbReference>
<accession>A0A428N903</accession>
<gene>
    <name evidence="2" type="ORF">D7Z54_03135</name>
</gene>
<proteinExistence type="predicted"/>
<feature type="transmembrane region" description="Helical" evidence="1">
    <location>
        <begin position="80"/>
        <end position="99"/>
    </location>
</feature>
<comment type="caution">
    <text evidence="2">The sequence shown here is derived from an EMBL/GenBank/DDBJ whole genome shotgun (WGS) entry which is preliminary data.</text>
</comment>
<evidence type="ECO:0000313" key="3">
    <source>
        <dbReference type="Proteomes" id="UP000275076"/>
    </source>
</evidence>
<keyword evidence="1" id="KW-1133">Transmembrane helix</keyword>
<feature type="transmembrane region" description="Helical" evidence="1">
    <location>
        <begin position="25"/>
        <end position="51"/>
    </location>
</feature>
<dbReference type="AlphaFoldDB" id="A0A428N903"/>
<evidence type="ECO:0000313" key="2">
    <source>
        <dbReference type="EMBL" id="RSL34848.1"/>
    </source>
</evidence>
<evidence type="ECO:0000256" key="1">
    <source>
        <dbReference type="SAM" id="Phobius"/>
    </source>
</evidence>
<keyword evidence="1" id="KW-0812">Transmembrane</keyword>
<reference evidence="2 3" key="1">
    <citation type="submission" date="2018-10" db="EMBL/GenBank/DDBJ databases">
        <title>Draft genome sequence of Bacillus salarius IM0101, isolated from a hypersaline soil in Inner Mongolia, China.</title>
        <authorList>
            <person name="Yamprayoonswat W."/>
            <person name="Boonvisut S."/>
            <person name="Jumpathong W."/>
            <person name="Sittihan S."/>
            <person name="Ruangsuj P."/>
            <person name="Wanthongcharoen S."/>
            <person name="Thongpramul N."/>
            <person name="Pimmason S."/>
            <person name="Yu B."/>
            <person name="Yasawong M."/>
        </authorList>
    </citation>
    <scope>NUCLEOTIDE SEQUENCE [LARGE SCALE GENOMIC DNA]</scope>
    <source>
        <strain evidence="2 3">IM0101</strain>
    </source>
</reference>
<dbReference type="InterPro" id="IPR006938">
    <property type="entry name" value="DUF624"/>
</dbReference>
<feature type="transmembrane region" description="Helical" evidence="1">
    <location>
        <begin position="146"/>
        <end position="175"/>
    </location>
</feature>
<dbReference type="Proteomes" id="UP000275076">
    <property type="component" value="Unassembled WGS sequence"/>
</dbReference>
<feature type="transmembrane region" description="Helical" evidence="1">
    <location>
        <begin position="111"/>
        <end position="134"/>
    </location>
</feature>
<sequence length="211" mass="23431">MNVRKLGDGAFSICEWLARLATINLFWVMFTVLGLGIFGWAPALAAAFTVLRQAFLSKGLIAEDTASLFTLFKDTFKKEFVPANVLGVIIIWGSALLYLSGRSMMELDTSMIPRFILIAVVSLFVLIILLIFPVRSHMKANVRESIRYSLLLGVANLQYVFFLVITMAFIIALFIMFPGVMVFYGASLPAAVIMNICLKVFKKSGLQPDTI</sequence>
<keyword evidence="1" id="KW-0472">Membrane</keyword>
<protein>
    <submittedName>
        <fullName evidence="2">DUF624 domain-containing protein</fullName>
    </submittedName>
</protein>
<feature type="transmembrane region" description="Helical" evidence="1">
    <location>
        <begin position="181"/>
        <end position="201"/>
    </location>
</feature>
<dbReference type="EMBL" id="RBVX01000002">
    <property type="protein sequence ID" value="RSL34848.1"/>
    <property type="molecule type" value="Genomic_DNA"/>
</dbReference>
<dbReference type="Pfam" id="PF04854">
    <property type="entry name" value="DUF624"/>
    <property type="match status" value="1"/>
</dbReference>
<keyword evidence="3" id="KW-1185">Reference proteome</keyword>